<evidence type="ECO:0000256" key="5">
    <source>
        <dbReference type="ARBA" id="ARBA00022692"/>
    </source>
</evidence>
<comment type="function">
    <text evidence="1 8">Probably involved in transport through the plasma membrane.</text>
</comment>
<evidence type="ECO:0000256" key="3">
    <source>
        <dbReference type="ARBA" id="ARBA00007168"/>
    </source>
</evidence>
<evidence type="ECO:0000256" key="1">
    <source>
        <dbReference type="ARBA" id="ARBA00002957"/>
    </source>
</evidence>
<feature type="transmembrane region" description="Helical" evidence="8">
    <location>
        <begin position="65"/>
        <end position="83"/>
    </location>
</feature>
<reference evidence="9 10" key="1">
    <citation type="submission" date="2016-08" db="EMBL/GenBank/DDBJ databases">
        <title>A Parts List for Fungal Cellulosomes Revealed by Comparative Genomics.</title>
        <authorList>
            <consortium name="DOE Joint Genome Institute"/>
            <person name="Haitjema C.H."/>
            <person name="Gilmore S.P."/>
            <person name="Henske J.K."/>
            <person name="Solomon K.V."/>
            <person name="De Groot R."/>
            <person name="Kuo A."/>
            <person name="Mondo S.J."/>
            <person name="Salamov A.A."/>
            <person name="Labutti K."/>
            <person name="Zhao Z."/>
            <person name="Chiniquy J."/>
            <person name="Barry K."/>
            <person name="Brewer H.M."/>
            <person name="Purvine S.O."/>
            <person name="Wright A.T."/>
            <person name="Boxma B."/>
            <person name="Van Alen T."/>
            <person name="Hackstein J.H."/>
            <person name="Baker S.E."/>
            <person name="Grigoriev I.V."/>
            <person name="O'Malley M.A."/>
        </authorList>
    </citation>
    <scope>NUCLEOTIDE SEQUENCE [LARGE SCALE GENOMIC DNA]</scope>
    <source>
        <strain evidence="9 10">S4</strain>
    </source>
</reference>
<evidence type="ECO:0000256" key="8">
    <source>
        <dbReference type="RuleBase" id="RU368066"/>
    </source>
</evidence>
<proteinExistence type="inferred from homology"/>
<evidence type="ECO:0000256" key="6">
    <source>
        <dbReference type="ARBA" id="ARBA00022989"/>
    </source>
</evidence>
<feature type="transmembrane region" description="Helical" evidence="8">
    <location>
        <begin position="27"/>
        <end position="45"/>
    </location>
</feature>
<keyword evidence="6 8" id="KW-1133">Transmembrane helix</keyword>
<dbReference type="Proteomes" id="UP000193944">
    <property type="component" value="Unassembled WGS sequence"/>
</dbReference>
<dbReference type="OrthoDB" id="44736at2759"/>
<reference evidence="9 10" key="2">
    <citation type="submission" date="2016-08" db="EMBL/GenBank/DDBJ databases">
        <title>Pervasive Adenine N6-methylation of Active Genes in Fungi.</title>
        <authorList>
            <consortium name="DOE Joint Genome Institute"/>
            <person name="Mondo S.J."/>
            <person name="Dannebaum R.O."/>
            <person name="Kuo R.C."/>
            <person name="Labutti K."/>
            <person name="Haridas S."/>
            <person name="Kuo A."/>
            <person name="Salamov A."/>
            <person name="Ahrendt S.R."/>
            <person name="Lipzen A."/>
            <person name="Sullivan W."/>
            <person name="Andreopoulos W.B."/>
            <person name="Clum A."/>
            <person name="Lindquist E."/>
            <person name="Daum C."/>
            <person name="Ramamoorthy G.K."/>
            <person name="Gryganskyi A."/>
            <person name="Culley D."/>
            <person name="Magnuson J.K."/>
            <person name="James T.Y."/>
            <person name="O'Malley M.A."/>
            <person name="Stajich J.E."/>
            <person name="Spatafora J.W."/>
            <person name="Visel A."/>
            <person name="Grigoriev I.V."/>
        </authorList>
    </citation>
    <scope>NUCLEOTIDE SEQUENCE [LARGE SCALE GENOMIC DNA]</scope>
    <source>
        <strain evidence="9 10">S4</strain>
    </source>
</reference>
<evidence type="ECO:0000256" key="4">
    <source>
        <dbReference type="ARBA" id="ARBA00015388"/>
    </source>
</evidence>
<keyword evidence="5 8" id="KW-0812">Transmembrane</keyword>
<protein>
    <recommendedName>
        <fullName evidence="4 8">Protein PNS1</fullName>
    </recommendedName>
</protein>
<comment type="caution">
    <text evidence="8">Lacks conserved residue(s) required for the propagation of feature annotation.</text>
</comment>
<feature type="transmembrane region" description="Helical" evidence="8">
    <location>
        <begin position="273"/>
        <end position="293"/>
    </location>
</feature>
<keyword evidence="7 8" id="KW-0472">Membrane</keyword>
<dbReference type="STRING" id="1754192.A0A1Y1XKR4"/>
<feature type="transmembrane region" description="Helical" evidence="8">
    <location>
        <begin position="137"/>
        <end position="157"/>
    </location>
</feature>
<name>A0A1Y1XKR4_9FUNG</name>
<dbReference type="InterPro" id="IPR007603">
    <property type="entry name" value="Choline_transptr-like"/>
</dbReference>
<accession>A0A1Y1XKR4</accession>
<organism evidence="9 10">
    <name type="scientific">Anaeromyces robustus</name>
    <dbReference type="NCBI Taxonomy" id="1754192"/>
    <lineage>
        <taxon>Eukaryota</taxon>
        <taxon>Fungi</taxon>
        <taxon>Fungi incertae sedis</taxon>
        <taxon>Chytridiomycota</taxon>
        <taxon>Chytridiomycota incertae sedis</taxon>
        <taxon>Neocallimastigomycetes</taxon>
        <taxon>Neocallimastigales</taxon>
        <taxon>Neocallimastigaceae</taxon>
        <taxon>Anaeromyces</taxon>
    </lineage>
</organism>
<comment type="similarity">
    <text evidence="3 8">Belongs to the CTL (choline transporter-like) family.</text>
</comment>
<dbReference type="EMBL" id="MCFG01000022">
    <property type="protein sequence ID" value="ORX86357.1"/>
    <property type="molecule type" value="Genomic_DNA"/>
</dbReference>
<dbReference type="AlphaFoldDB" id="A0A1Y1XKR4"/>
<dbReference type="GO" id="GO:0022857">
    <property type="term" value="F:transmembrane transporter activity"/>
    <property type="evidence" value="ECO:0007669"/>
    <property type="project" value="UniProtKB-UniRule"/>
</dbReference>
<keyword evidence="10" id="KW-1185">Reference proteome</keyword>
<gene>
    <name evidence="9" type="ORF">BCR32DRAFT_228972</name>
</gene>
<evidence type="ECO:0000256" key="2">
    <source>
        <dbReference type="ARBA" id="ARBA00004141"/>
    </source>
</evidence>
<comment type="subcellular location">
    <subcellularLocation>
        <location evidence="8">Cell membrane</location>
        <topology evidence="8">Multi-pass membrane protein</topology>
    </subcellularLocation>
    <subcellularLocation>
        <location evidence="2">Membrane</location>
        <topology evidence="2">Multi-pass membrane protein</topology>
    </subcellularLocation>
</comment>
<evidence type="ECO:0000313" key="10">
    <source>
        <dbReference type="Proteomes" id="UP000193944"/>
    </source>
</evidence>
<dbReference type="Pfam" id="PF04515">
    <property type="entry name" value="Choline_transpo"/>
    <property type="match status" value="1"/>
</dbReference>
<dbReference type="GO" id="GO:0005886">
    <property type="term" value="C:plasma membrane"/>
    <property type="evidence" value="ECO:0007669"/>
    <property type="project" value="UniProtKB-SubCell"/>
</dbReference>
<evidence type="ECO:0000313" key="9">
    <source>
        <dbReference type="EMBL" id="ORX86357.1"/>
    </source>
</evidence>
<evidence type="ECO:0000256" key="7">
    <source>
        <dbReference type="ARBA" id="ARBA00023136"/>
    </source>
</evidence>
<sequence>MIKGTFILSIILNIIYAVISVLINPILGLIMLVFAFLYVLCYFFWRSRIPFAKVVLKTVTSNNRINSDAVGYVIYVFLIFSLYFTSQVINNVVHVTIAGVFATYYFRGVHEPGTNKIEVDVKNPTIKSFNRAITTSFGSICFGSLLIAIVSTLRVLANQTKNEAAEDDNYLLCLIACCVECILSCIEDGIEYFNVYAFTEVAIYGKSYCQAAKDTWTLCKARGIEAIINDNIIGNVLGIGAIAVGSLTAVVTCFVAKVFSLGLLDNGKLSNEVIIIFGLIGFIIGCLSFSVVAQVINSGVATTFVCLCEDPDALRQTKPELWEKVRDTYPSIVY</sequence>
<comment type="caution">
    <text evidence="9">The sequence shown here is derived from an EMBL/GenBank/DDBJ whole genome shotgun (WGS) entry which is preliminary data.</text>
</comment>
<dbReference type="PANTHER" id="PTHR12385">
    <property type="entry name" value="CHOLINE TRANSPORTER-LIKE (SLC FAMILY 44)"/>
    <property type="match status" value="1"/>
</dbReference>
<feature type="transmembrane region" description="Helical" evidence="8">
    <location>
        <begin position="232"/>
        <end position="261"/>
    </location>
</feature>
<dbReference type="PANTHER" id="PTHR12385:SF4">
    <property type="entry name" value="PROTEIN PNS1"/>
    <property type="match status" value="1"/>
</dbReference>